<dbReference type="eggNOG" id="ENOG502QS3V">
    <property type="taxonomic scope" value="Eukaryota"/>
</dbReference>
<feature type="non-terminal residue" evidence="2">
    <location>
        <position position="1"/>
    </location>
</feature>
<evidence type="ECO:0000313" key="2">
    <source>
        <dbReference type="EMBL" id="EGW02415.1"/>
    </source>
</evidence>
<proteinExistence type="predicted"/>
<keyword evidence="1" id="KW-0175">Coiled coil</keyword>
<dbReference type="PANTHER" id="PTHR22089:SF2">
    <property type="entry name" value="MIRROR-IMAGE POLYDACTYLY GENE 1 PROTEIN"/>
    <property type="match status" value="1"/>
</dbReference>
<gene>
    <name evidence="2" type="ORF">I79_019464</name>
</gene>
<reference evidence="3" key="1">
    <citation type="journal article" date="2011" name="Nat. Biotechnol.">
        <title>The genomic sequence of the Chinese hamster ovary (CHO)-K1 cell line.</title>
        <authorList>
            <person name="Xu X."/>
            <person name="Nagarajan H."/>
            <person name="Lewis N.E."/>
            <person name="Pan S."/>
            <person name="Cai Z."/>
            <person name="Liu X."/>
            <person name="Chen W."/>
            <person name="Xie M."/>
            <person name="Wang W."/>
            <person name="Hammond S."/>
            <person name="Andersen M.R."/>
            <person name="Neff N."/>
            <person name="Passarelli B."/>
            <person name="Koh W."/>
            <person name="Fan H.C."/>
            <person name="Wang J."/>
            <person name="Gui Y."/>
            <person name="Lee K.H."/>
            <person name="Betenbaugh M.J."/>
            <person name="Quake S.R."/>
            <person name="Famili I."/>
            <person name="Palsson B.O."/>
            <person name="Wang J."/>
        </authorList>
    </citation>
    <scope>NUCLEOTIDE SEQUENCE [LARGE SCALE GENOMIC DNA]</scope>
    <source>
        <strain evidence="3">CHO K1 cell line</strain>
    </source>
</reference>
<evidence type="ECO:0000313" key="3">
    <source>
        <dbReference type="Proteomes" id="UP000001075"/>
    </source>
</evidence>
<name>G3I7H5_CRIGR</name>
<dbReference type="STRING" id="10029.G3I7H5"/>
<dbReference type="PANTHER" id="PTHR22089">
    <property type="entry name" value="MIRROR-IMAGE POLYDACTYLY GENE 1 PROTEIN"/>
    <property type="match status" value="1"/>
</dbReference>
<dbReference type="InParanoid" id="G3I7H5"/>
<evidence type="ECO:0000256" key="1">
    <source>
        <dbReference type="SAM" id="Coils"/>
    </source>
</evidence>
<dbReference type="InterPro" id="IPR026175">
    <property type="entry name" value="MIPOL1"/>
</dbReference>
<protein>
    <submittedName>
        <fullName evidence="2">Mirror-image polydactyly gene 1 protein</fullName>
    </submittedName>
</protein>
<dbReference type="EMBL" id="JH001431">
    <property type="protein sequence ID" value="EGW02415.1"/>
    <property type="molecule type" value="Genomic_DNA"/>
</dbReference>
<dbReference type="Proteomes" id="UP000001075">
    <property type="component" value="Unassembled WGS sequence"/>
</dbReference>
<dbReference type="AlphaFoldDB" id="G3I7H5"/>
<feature type="coiled-coil region" evidence="1">
    <location>
        <begin position="323"/>
        <end position="350"/>
    </location>
</feature>
<dbReference type="FunCoup" id="G3I7H5">
    <property type="interactions" value="822"/>
</dbReference>
<organism evidence="2 3">
    <name type="scientific">Cricetulus griseus</name>
    <name type="common">Chinese hamster</name>
    <name type="synonym">Cricetulus barabensis griseus</name>
    <dbReference type="NCBI Taxonomy" id="10029"/>
    <lineage>
        <taxon>Eukaryota</taxon>
        <taxon>Metazoa</taxon>
        <taxon>Chordata</taxon>
        <taxon>Craniata</taxon>
        <taxon>Vertebrata</taxon>
        <taxon>Euteleostomi</taxon>
        <taxon>Mammalia</taxon>
        <taxon>Eutheria</taxon>
        <taxon>Euarchontoglires</taxon>
        <taxon>Glires</taxon>
        <taxon>Rodentia</taxon>
        <taxon>Myomorpha</taxon>
        <taxon>Muroidea</taxon>
        <taxon>Cricetidae</taxon>
        <taxon>Cricetinae</taxon>
        <taxon>Cricetulus</taxon>
    </lineage>
</organism>
<accession>G3I7H5</accession>
<feature type="coiled-coil region" evidence="1">
    <location>
        <begin position="95"/>
        <end position="143"/>
    </location>
</feature>
<sequence>ICLVQGASVGSESAAVDEQLTMNSEENMHLLDKEVTSEDLKLPGNNSSNLQAIGPYPDEGASTKCSIMECEKNDMNYESGTPHQVSPDLNKEITVDCLQKELEILRTSNKKLQEKLTKEDKEKRKLKLKLELHEKAAEAEIAERTAALVEEVYFAQRERDEAIMCRLQLALEERDEAVARVKHMEMSLKMLENINPEENDMTLQELLSRINNADTGLAIQKNGAIIVDRIYKTKECKKRITAEEMNAVIEERDAALSQAKLLSMKQARETAVEQYKRLEEEIQTLRVYYSLHKSLSQEENLKDQFNHALSTYEEALKNREHVVSITQQQNEELAAQLEQALTQQANMELQLQCAVEVSQAANEKVQK</sequence>
<feature type="coiled-coil region" evidence="1">
    <location>
        <begin position="261"/>
        <end position="288"/>
    </location>
</feature>